<name>A0A1H3BQU0_THIRO</name>
<keyword evidence="1" id="KW-0456">Lyase</keyword>
<proteinExistence type="predicted"/>
<dbReference type="Gene3D" id="3.40.1410.10">
    <property type="entry name" value="Chorismate lyase-like"/>
    <property type="match status" value="1"/>
</dbReference>
<dbReference type="AlphaFoldDB" id="A0A1H3BQU0"/>
<protein>
    <submittedName>
        <fullName evidence="1">Chorismate lyase</fullName>
    </submittedName>
</protein>
<reference evidence="2" key="1">
    <citation type="submission" date="2016-10" db="EMBL/GenBank/DDBJ databases">
        <authorList>
            <person name="Varghese N."/>
            <person name="Submissions S."/>
        </authorList>
    </citation>
    <scope>NUCLEOTIDE SEQUENCE [LARGE SCALE GENOMIC DNA]</scope>
    <source>
        <strain evidence="2">DSM 217</strain>
    </source>
</reference>
<dbReference type="InterPro" id="IPR002800">
    <property type="entry name" value="Rv2949c-like"/>
</dbReference>
<evidence type="ECO:0000313" key="2">
    <source>
        <dbReference type="Proteomes" id="UP000198816"/>
    </source>
</evidence>
<accession>A0A1H3BQU0</accession>
<gene>
    <name evidence="1" type="ORF">SAMN05421783_12628</name>
</gene>
<sequence>MEPVVFFVGGGSTSLFGAPNSGDPSVGITCCRTSELERRTLVGQNDARSITPTTRRETALVGPKEIQMRRFYGLSVQDQGARSAQVSFRCDGFVRDGVIAAPPGEPVSLKTLPAFLRALLVTDGTVTKILEAYFWEPVTVDTLEQRFETAEDPVPAIEVAPGDRCLIRDARLRGTDSGRSFAEAFSLIRTELIPSGFRQRLIDREIGIGVLIRDSGLESYREVLDVGMEVSSDGGCAVCRTYRIIIERRPVILITECFPLALYAGERDAT</sequence>
<dbReference type="GO" id="GO:0016829">
    <property type="term" value="F:lyase activity"/>
    <property type="evidence" value="ECO:0007669"/>
    <property type="project" value="UniProtKB-KW"/>
</dbReference>
<dbReference type="Pfam" id="PF01947">
    <property type="entry name" value="Rv2949c-like"/>
    <property type="match status" value="1"/>
</dbReference>
<organism evidence="1 2">
    <name type="scientific">Thiocapsa roseopersicina</name>
    <dbReference type="NCBI Taxonomy" id="1058"/>
    <lineage>
        <taxon>Bacteria</taxon>
        <taxon>Pseudomonadati</taxon>
        <taxon>Pseudomonadota</taxon>
        <taxon>Gammaproteobacteria</taxon>
        <taxon>Chromatiales</taxon>
        <taxon>Chromatiaceae</taxon>
        <taxon>Thiocapsa</taxon>
    </lineage>
</organism>
<keyword evidence="2" id="KW-1185">Reference proteome</keyword>
<dbReference type="Proteomes" id="UP000198816">
    <property type="component" value="Unassembled WGS sequence"/>
</dbReference>
<dbReference type="STRING" id="1058.SAMN05421783_12628"/>
<dbReference type="SUPFAM" id="SSF64288">
    <property type="entry name" value="Chorismate lyase-like"/>
    <property type="match status" value="1"/>
</dbReference>
<dbReference type="InterPro" id="IPR028978">
    <property type="entry name" value="Chorismate_lyase_/UTRA_dom_sf"/>
</dbReference>
<dbReference type="EMBL" id="FNNZ01000026">
    <property type="protein sequence ID" value="SDX44088.1"/>
    <property type="molecule type" value="Genomic_DNA"/>
</dbReference>
<evidence type="ECO:0000313" key="1">
    <source>
        <dbReference type="EMBL" id="SDX44088.1"/>
    </source>
</evidence>